<evidence type="ECO:0008006" key="4">
    <source>
        <dbReference type="Google" id="ProtNLM"/>
    </source>
</evidence>
<reference evidence="2 3" key="1">
    <citation type="submission" date="2022-10" db="EMBL/GenBank/DDBJ databases">
        <title>Luteolibacter arcticus strain CCTCC AB 2014275, whole genome shotgun sequencing project.</title>
        <authorList>
            <person name="Zhao G."/>
            <person name="Shen L."/>
        </authorList>
    </citation>
    <scope>NUCLEOTIDE SEQUENCE [LARGE SCALE GENOMIC DNA]</scope>
    <source>
        <strain evidence="2 3">CCTCC AB 2014275</strain>
    </source>
</reference>
<evidence type="ECO:0000313" key="2">
    <source>
        <dbReference type="EMBL" id="MCW1922248.1"/>
    </source>
</evidence>
<organism evidence="2 3">
    <name type="scientific">Luteolibacter arcticus</name>
    <dbReference type="NCBI Taxonomy" id="1581411"/>
    <lineage>
        <taxon>Bacteria</taxon>
        <taxon>Pseudomonadati</taxon>
        <taxon>Verrucomicrobiota</taxon>
        <taxon>Verrucomicrobiia</taxon>
        <taxon>Verrucomicrobiales</taxon>
        <taxon>Verrucomicrobiaceae</taxon>
        <taxon>Luteolibacter</taxon>
    </lineage>
</organism>
<accession>A0ABT3GG61</accession>
<protein>
    <recommendedName>
        <fullName evidence="4">DUF4410 domain-containing protein</fullName>
    </recommendedName>
</protein>
<feature type="chain" id="PRO_5045524850" description="DUF4410 domain-containing protein" evidence="1">
    <location>
        <begin position="25"/>
        <end position="231"/>
    </location>
</feature>
<keyword evidence="3" id="KW-1185">Reference proteome</keyword>
<dbReference type="EMBL" id="JAPDDT010000002">
    <property type="protein sequence ID" value="MCW1922248.1"/>
    <property type="molecule type" value="Genomic_DNA"/>
</dbReference>
<comment type="caution">
    <text evidence="2">The sequence shown here is derived from an EMBL/GenBank/DDBJ whole genome shotgun (WGS) entry which is preliminary data.</text>
</comment>
<evidence type="ECO:0000313" key="3">
    <source>
        <dbReference type="Proteomes" id="UP001320876"/>
    </source>
</evidence>
<feature type="signal peptide" evidence="1">
    <location>
        <begin position="1"/>
        <end position="24"/>
    </location>
</feature>
<evidence type="ECO:0000256" key="1">
    <source>
        <dbReference type="SAM" id="SignalP"/>
    </source>
</evidence>
<dbReference type="RefSeq" id="WP_264486357.1">
    <property type="nucleotide sequence ID" value="NZ_JAPDDT010000002.1"/>
</dbReference>
<gene>
    <name evidence="2" type="ORF">OKA05_06765</name>
</gene>
<sequence length="231" mass="24512">MNSTCLRFLAAPVVALAFSSCAQSSWSEAQKSQLSTVSLSQPVVKAGAMKPVSGIDSPGASSSVPMATGGGIIPALIGTAIDAGVTAHQKSEFEKQYGQQLEKLNASLPKSLDKKLRASAEKMLRGDEFFGPRLKDSSPNRFSGELVTYGLMRFHRTNDETHLGASLSVQVKLTDASGKTLFEQPVIGRSTNSIAVGELAAQPKKVDALFDEAAANFALQLKSALDRKLNR</sequence>
<dbReference type="Proteomes" id="UP001320876">
    <property type="component" value="Unassembled WGS sequence"/>
</dbReference>
<proteinExistence type="predicted"/>
<keyword evidence="1" id="KW-0732">Signal</keyword>
<dbReference type="PROSITE" id="PS51257">
    <property type="entry name" value="PROKAR_LIPOPROTEIN"/>
    <property type="match status" value="1"/>
</dbReference>
<name>A0ABT3GG61_9BACT</name>